<organism evidence="1 2">
    <name type="scientific">Paramuricea clavata</name>
    <name type="common">Red gorgonian</name>
    <name type="synonym">Violescent sea-whip</name>
    <dbReference type="NCBI Taxonomy" id="317549"/>
    <lineage>
        <taxon>Eukaryota</taxon>
        <taxon>Metazoa</taxon>
        <taxon>Cnidaria</taxon>
        <taxon>Anthozoa</taxon>
        <taxon>Octocorallia</taxon>
        <taxon>Malacalcyonacea</taxon>
        <taxon>Plexauridae</taxon>
        <taxon>Paramuricea</taxon>
    </lineage>
</organism>
<dbReference type="EMBL" id="CACRXK020001732">
    <property type="protein sequence ID" value="CAB3990836.1"/>
    <property type="molecule type" value="Genomic_DNA"/>
</dbReference>
<dbReference type="Pfam" id="PF14529">
    <property type="entry name" value="Exo_endo_phos_2"/>
    <property type="match status" value="1"/>
</dbReference>
<dbReference type="AlphaFoldDB" id="A0A6S7GN00"/>
<evidence type="ECO:0000313" key="2">
    <source>
        <dbReference type="Proteomes" id="UP001152795"/>
    </source>
</evidence>
<dbReference type="PANTHER" id="PTHR33332">
    <property type="entry name" value="REVERSE TRANSCRIPTASE DOMAIN-CONTAINING PROTEIN"/>
    <property type="match status" value="1"/>
</dbReference>
<dbReference type="Gene3D" id="3.60.10.10">
    <property type="entry name" value="Endonuclease/exonuclease/phosphatase"/>
    <property type="match status" value="1"/>
</dbReference>
<dbReference type="OrthoDB" id="5985588at2759"/>
<reference evidence="1" key="1">
    <citation type="submission" date="2020-04" db="EMBL/GenBank/DDBJ databases">
        <authorList>
            <person name="Alioto T."/>
            <person name="Alioto T."/>
            <person name="Gomez Garrido J."/>
        </authorList>
    </citation>
    <scope>NUCLEOTIDE SEQUENCE</scope>
    <source>
        <strain evidence="1">A484AB</strain>
    </source>
</reference>
<dbReference type="SUPFAM" id="SSF56672">
    <property type="entry name" value="DNA/RNA polymerases"/>
    <property type="match status" value="1"/>
</dbReference>
<dbReference type="InterPro" id="IPR036691">
    <property type="entry name" value="Endo/exonu/phosph_ase_sf"/>
</dbReference>
<proteinExistence type="predicted"/>
<dbReference type="InterPro" id="IPR000477">
    <property type="entry name" value="RT_dom"/>
</dbReference>
<dbReference type="PROSITE" id="PS50878">
    <property type="entry name" value="RT_POL"/>
    <property type="match status" value="1"/>
</dbReference>
<evidence type="ECO:0000313" key="1">
    <source>
        <dbReference type="EMBL" id="CAB3990836.1"/>
    </source>
</evidence>
<dbReference type="GO" id="GO:0003824">
    <property type="term" value="F:catalytic activity"/>
    <property type="evidence" value="ECO:0007669"/>
    <property type="project" value="InterPro"/>
</dbReference>
<accession>A0A6S7GN00</accession>
<dbReference type="InterPro" id="IPR043502">
    <property type="entry name" value="DNA/RNA_pol_sf"/>
</dbReference>
<name>A0A6S7GN00_PARCT</name>
<dbReference type="Proteomes" id="UP001152795">
    <property type="component" value="Unassembled WGS sequence"/>
</dbReference>
<sequence length="649" mass="73829">MNFRSFFVCTAYRPPGTSLSCFENDFSETLTSALSFNKPIYILGELNCNVLDTNDPGHRSLLDFCTCFNLTQLVDKPTRITEHSRTLIDVILTSSKNKMKQAKVIPNSISNHDVVMSTLTLKKCRPKPVYVSVRSFKNYNPEAFCEDIYNAPWSVINNFDDVNDSLNAFDVLFNGILDQHAPVRKVKVRVRPHPFVTEEIQKLTRTRDCWRKIARKIGDPVVWCTYRDYKRDVKRKLRQAQRSYVEQEIKKHPKDTGNMWKVIRTCIPKKTTRKKSFSNDDKSVTNNFNEFFTAVGSNTVMKIKSLAKENNYTPSQLPFAPTSYTELDQFTFEPVECSLVEYIVKSMLDKKAPGIDKAAWKIAEVIPILKEGDHEQANNNRPISLLPVLSKVCERVALNQLTSYLTINRRLSVHQNGNKTWHSTETSLIHSTDSILKAIDQKKVTAVILLDTSKAFDSINHNILLAKLEDVGISSPCLTWFRTYLSERYQAVRINSTLSEKLPVVSGVPQGSILGPLLFSIYVNGLPSATKTCCSESYVDDTKLLLSFHINDCNAALVDLNEDLIRIRNWCFDNLLLLNPGKTKLMVYGSRQMLARLPEFRLSLHGKELTPAATVKDLGVTFDPILSFDNHILFHRLILQIKPLSDKSS</sequence>
<dbReference type="Pfam" id="PF00078">
    <property type="entry name" value="RVT_1"/>
    <property type="match status" value="1"/>
</dbReference>
<dbReference type="CDD" id="cd01650">
    <property type="entry name" value="RT_nLTR_like"/>
    <property type="match status" value="1"/>
</dbReference>
<dbReference type="InterPro" id="IPR005135">
    <property type="entry name" value="Endo/exonuclease/phosphatase"/>
</dbReference>
<dbReference type="SUPFAM" id="SSF56219">
    <property type="entry name" value="DNase I-like"/>
    <property type="match status" value="1"/>
</dbReference>
<protein>
    <submittedName>
        <fullName evidence="1">Uncharacterized protein</fullName>
    </submittedName>
</protein>
<gene>
    <name evidence="1" type="ORF">PACLA_8A028810</name>
</gene>
<keyword evidence="2" id="KW-1185">Reference proteome</keyword>
<comment type="caution">
    <text evidence="1">The sequence shown here is derived from an EMBL/GenBank/DDBJ whole genome shotgun (WGS) entry which is preliminary data.</text>
</comment>